<evidence type="ECO:0000256" key="1">
    <source>
        <dbReference type="ARBA" id="ARBA00023015"/>
    </source>
</evidence>
<dbReference type="GO" id="GO:0003677">
    <property type="term" value="F:DNA binding"/>
    <property type="evidence" value="ECO:0007669"/>
    <property type="project" value="UniProtKB-KW"/>
</dbReference>
<dbReference type="Pfam" id="PF00392">
    <property type="entry name" value="GntR"/>
    <property type="match status" value="1"/>
</dbReference>
<dbReference type="GO" id="GO:0003700">
    <property type="term" value="F:DNA-binding transcription factor activity"/>
    <property type="evidence" value="ECO:0007669"/>
    <property type="project" value="InterPro"/>
</dbReference>
<keyword evidence="6" id="KW-1185">Reference proteome</keyword>
<accession>A0A6B8RG87</accession>
<keyword evidence="2" id="KW-0238">DNA-binding</keyword>
<evidence type="ECO:0000259" key="4">
    <source>
        <dbReference type="PROSITE" id="PS50949"/>
    </source>
</evidence>
<dbReference type="InterPro" id="IPR011711">
    <property type="entry name" value="GntR_C"/>
</dbReference>
<dbReference type="SMART" id="SM00895">
    <property type="entry name" value="FCD"/>
    <property type="match status" value="1"/>
</dbReference>
<evidence type="ECO:0000313" key="5">
    <source>
        <dbReference type="EMBL" id="QGQ94595.1"/>
    </source>
</evidence>
<dbReference type="Proteomes" id="UP000426246">
    <property type="component" value="Chromosome"/>
</dbReference>
<proteinExistence type="predicted"/>
<dbReference type="PRINTS" id="PR00035">
    <property type="entry name" value="HTHGNTR"/>
</dbReference>
<sequence length="241" mass="27017">MSFQQIKPQKGSEIVMHQIKQQILAGAYPPSAKLPTVVELAASFEVGRSTIREALSALKAMGWVDIRHGGGTFVSKILPNELGEENGGLFYKTESFQEVLEVRKFIEVGCASLAAERRTEADLAGLAAILSQMEASLDNEELSDQADISFHLHIARASHNSLFVSMMESVAQRLQESMRESRRLWFFAERASAELLLQEHREIYQAIEARQVELASTKMMQHIMKVDQVVHRLALPHSKTQ</sequence>
<reference evidence="6" key="1">
    <citation type="submission" date="2018-11" db="EMBL/GenBank/DDBJ databases">
        <title>Complete genome sequence of Paenibacillus sp. ML311-T8.</title>
        <authorList>
            <person name="Nam Y.-D."/>
            <person name="Kang J."/>
            <person name="Chung W.-H."/>
            <person name="Park Y.S."/>
        </authorList>
    </citation>
    <scope>NUCLEOTIDE SEQUENCE [LARGE SCALE GENOMIC DNA]</scope>
    <source>
        <strain evidence="6">ML311-T8</strain>
    </source>
</reference>
<dbReference type="RefSeq" id="WP_155699602.1">
    <property type="nucleotide sequence ID" value="NZ_CP034235.1"/>
</dbReference>
<keyword evidence="3" id="KW-0804">Transcription</keyword>
<dbReference type="AlphaFoldDB" id="A0A6B8RG87"/>
<protein>
    <submittedName>
        <fullName evidence="5">FadR family transcriptional regulator</fullName>
    </submittedName>
</protein>
<dbReference type="Pfam" id="PF07729">
    <property type="entry name" value="FCD"/>
    <property type="match status" value="1"/>
</dbReference>
<dbReference type="InterPro" id="IPR008920">
    <property type="entry name" value="TF_FadR/GntR_C"/>
</dbReference>
<name>A0A6B8RG87_9BACL</name>
<dbReference type="PANTHER" id="PTHR43537">
    <property type="entry name" value="TRANSCRIPTIONAL REGULATOR, GNTR FAMILY"/>
    <property type="match status" value="1"/>
</dbReference>
<dbReference type="SUPFAM" id="SSF46785">
    <property type="entry name" value="Winged helix' DNA-binding domain"/>
    <property type="match status" value="1"/>
</dbReference>
<evidence type="ECO:0000256" key="2">
    <source>
        <dbReference type="ARBA" id="ARBA00023125"/>
    </source>
</evidence>
<dbReference type="EMBL" id="CP034235">
    <property type="protein sequence ID" value="QGQ94595.1"/>
    <property type="molecule type" value="Genomic_DNA"/>
</dbReference>
<dbReference type="InterPro" id="IPR036388">
    <property type="entry name" value="WH-like_DNA-bd_sf"/>
</dbReference>
<dbReference type="CDD" id="cd07377">
    <property type="entry name" value="WHTH_GntR"/>
    <property type="match status" value="1"/>
</dbReference>
<evidence type="ECO:0000256" key="3">
    <source>
        <dbReference type="ARBA" id="ARBA00023163"/>
    </source>
</evidence>
<dbReference type="SMART" id="SM00345">
    <property type="entry name" value="HTH_GNTR"/>
    <property type="match status" value="1"/>
</dbReference>
<organism evidence="5 6">
    <name type="scientific">Paenibacillus psychroresistens</name>
    <dbReference type="NCBI Taxonomy" id="1778678"/>
    <lineage>
        <taxon>Bacteria</taxon>
        <taxon>Bacillati</taxon>
        <taxon>Bacillota</taxon>
        <taxon>Bacilli</taxon>
        <taxon>Bacillales</taxon>
        <taxon>Paenibacillaceae</taxon>
        <taxon>Paenibacillus</taxon>
    </lineage>
</organism>
<dbReference type="Gene3D" id="1.10.10.10">
    <property type="entry name" value="Winged helix-like DNA-binding domain superfamily/Winged helix DNA-binding domain"/>
    <property type="match status" value="1"/>
</dbReference>
<dbReference type="KEGG" id="ppsc:EHS13_06685"/>
<dbReference type="Gene3D" id="1.20.120.530">
    <property type="entry name" value="GntR ligand-binding domain-like"/>
    <property type="match status" value="1"/>
</dbReference>
<dbReference type="SUPFAM" id="SSF48008">
    <property type="entry name" value="GntR ligand-binding domain-like"/>
    <property type="match status" value="1"/>
</dbReference>
<dbReference type="PROSITE" id="PS50949">
    <property type="entry name" value="HTH_GNTR"/>
    <property type="match status" value="1"/>
</dbReference>
<dbReference type="InterPro" id="IPR036390">
    <property type="entry name" value="WH_DNA-bd_sf"/>
</dbReference>
<evidence type="ECO:0000313" key="6">
    <source>
        <dbReference type="Proteomes" id="UP000426246"/>
    </source>
</evidence>
<dbReference type="InterPro" id="IPR000524">
    <property type="entry name" value="Tscrpt_reg_HTH_GntR"/>
</dbReference>
<feature type="domain" description="HTH gntR-type" evidence="4">
    <location>
        <begin position="9"/>
        <end position="77"/>
    </location>
</feature>
<dbReference type="OrthoDB" id="214086at2"/>
<gene>
    <name evidence="5" type="ORF">EHS13_06685</name>
</gene>
<dbReference type="PANTHER" id="PTHR43537:SF5">
    <property type="entry name" value="UXU OPERON TRANSCRIPTIONAL REGULATOR"/>
    <property type="match status" value="1"/>
</dbReference>
<keyword evidence="1" id="KW-0805">Transcription regulation</keyword>